<gene>
    <name evidence="7" type="ORF">N7492_003294</name>
</gene>
<evidence type="ECO:0000256" key="2">
    <source>
        <dbReference type="ARBA" id="ARBA00018687"/>
    </source>
</evidence>
<accession>A0A9W9LWT8</accession>
<feature type="region of interest" description="Disordered" evidence="5">
    <location>
        <begin position="1156"/>
        <end position="1178"/>
    </location>
</feature>
<proteinExistence type="inferred from homology"/>
<feature type="region of interest" description="Disordered" evidence="5">
    <location>
        <begin position="263"/>
        <end position="286"/>
    </location>
</feature>
<dbReference type="Pfam" id="PF02463">
    <property type="entry name" value="SMC_N"/>
    <property type="match status" value="1"/>
</dbReference>
<feature type="coiled-coil region" evidence="4">
    <location>
        <begin position="690"/>
        <end position="738"/>
    </location>
</feature>
<feature type="region of interest" description="Disordered" evidence="5">
    <location>
        <begin position="1"/>
        <end position="78"/>
    </location>
</feature>
<feature type="compositionally biased region" description="Basic and acidic residues" evidence="5">
    <location>
        <begin position="862"/>
        <end position="873"/>
    </location>
</feature>
<name>A0A9W9LWT8_9EURO</name>
<evidence type="ECO:0000256" key="1">
    <source>
        <dbReference type="ARBA" id="ARBA00010171"/>
    </source>
</evidence>
<dbReference type="GO" id="GO:0005634">
    <property type="term" value="C:nucleus"/>
    <property type="evidence" value="ECO:0007669"/>
    <property type="project" value="TreeGrafter"/>
</dbReference>
<feature type="coiled-coil region" evidence="4">
    <location>
        <begin position="916"/>
        <end position="950"/>
    </location>
</feature>
<dbReference type="GO" id="GO:0000724">
    <property type="term" value="P:double-strand break repair via homologous recombination"/>
    <property type="evidence" value="ECO:0007669"/>
    <property type="project" value="TreeGrafter"/>
</dbReference>
<evidence type="ECO:0000259" key="6">
    <source>
        <dbReference type="Pfam" id="PF02463"/>
    </source>
</evidence>
<dbReference type="Gene3D" id="3.40.50.300">
    <property type="entry name" value="P-loop containing nucleotide triphosphate hydrolases"/>
    <property type="match status" value="2"/>
</dbReference>
<comment type="similarity">
    <text evidence="1">Belongs to the SMC family. SMC5 subfamily.</text>
</comment>
<dbReference type="GO" id="GO:0030915">
    <property type="term" value="C:Smc5-Smc6 complex"/>
    <property type="evidence" value="ECO:0007669"/>
    <property type="project" value="TreeGrafter"/>
</dbReference>
<sequence>MPSISIPQRRPLDDDEETEDSDSPPPSNSKRPRFSPAQDVTTSDENEESDSSAAMENSSQASARKSTSLTRASPGDYKPGAIVRIKVTNFVTYNQAEFLPGPKLNMVIGPNGTGKSTLVCAICLGLGWGPQPLGRAKDVGEFVKHGCQEATIEIELAARPEDDCNPVIRRVIKRDGNKSSFMLNNRPIGRADVLKLAQSLGIQVDNLCQFLPQDKVAEFAALSPTDLLRSTQRAAAGPQMLEWHDNLISLRDAQKNLQETDRQKKDMLTGMENRQEMQRPDVERMRQRGDIERKIKNLNIARAIVEYRDFHKIFSEKKETKARLEREHQKLKDDLAPAMQSLTAKETYLRQINTVKEYRGSQATQLSNAASLRGKKIEDLDAVVKELNGKIEAEKKIGKKHREEALAAKQNISRLRRQMDEEPVEFDPDFYNERLKELRSQKREVETKAREIQSTRQPLAEEARRLQHAKVEAERQLKHLDSQSGQQEHKLRRASPDSFKAYQWVLENQHRFQKEVYGPPMVTCSITDPKYADIIESLFQRSDFMAFTTQSREDFITLQQALYKELKLHDITIRTCTTAMDRMRAPLSDSEIQRLGFDGWAKDYLNAPQPVLAMLCNDNGLHQIPVSVTENSPDVYTYLENQSAINCWVEGRTFHRTTRRREYNNATSTLTRDLKPAQVWTSQPLDVSLKQQYQDDIDKFEDEKAKLEEKHNSMRTALLHLRDDEDRVSRELDALEREKSERQTAYTQYRALPEKIAQQETKCKGIHKLFDDIRQRVGEIRDQQDEVSLQKADAAIEYADAVEKFREALQELIKVEIRSLEAESDIKTLKVRHNDYAVMLEQKSREVSKVCSEYKEFVTRGKKSRQDARHAQEELAGQEGGSEVHTMISAEGYDVNQLDADIDSEKARLELTHGGSSHMIKEFEDRERQIQRLREEINQLQSQLDGFESGINEVRGVWEPRLEALVSKINDAFGDSFARIGCAGQVTLYKGEDEPGLNGQIGGSNFGAWAIQVYLKFREHESLSLLDSHRQSGGERAVSTIFYLMALQSLSASPFRVVDEINQGMDPRNERMVHGRLVDIACTSSDESEVDAEGNPVGGGGGGQYFLITPKLLEGLVYRPGMRVLCIYSGEHQPEDYQELDFQRAIRKMRELAGQNGRAIRKDQPQAIAHRSQVDASA</sequence>
<feature type="coiled-coil region" evidence="4">
    <location>
        <begin position="377"/>
        <end position="483"/>
    </location>
</feature>
<evidence type="ECO:0000256" key="4">
    <source>
        <dbReference type="SAM" id="Coils"/>
    </source>
</evidence>
<dbReference type="Proteomes" id="UP001146351">
    <property type="component" value="Unassembled WGS sequence"/>
</dbReference>
<dbReference type="AlphaFoldDB" id="A0A9W9LWT8"/>
<reference evidence="7" key="2">
    <citation type="journal article" date="2023" name="IMA Fungus">
        <title>Comparative genomic study of the Penicillium genus elucidates a diverse pangenome and 15 lateral gene transfer events.</title>
        <authorList>
            <person name="Petersen C."/>
            <person name="Sorensen T."/>
            <person name="Nielsen M.R."/>
            <person name="Sondergaard T.E."/>
            <person name="Sorensen J.L."/>
            <person name="Fitzpatrick D.A."/>
            <person name="Frisvad J.C."/>
            <person name="Nielsen K.L."/>
        </authorList>
    </citation>
    <scope>NUCLEOTIDE SEQUENCE</scope>
    <source>
        <strain evidence="7">IBT 21917</strain>
    </source>
</reference>
<reference evidence="7" key="1">
    <citation type="submission" date="2022-11" db="EMBL/GenBank/DDBJ databases">
        <authorList>
            <person name="Petersen C."/>
        </authorList>
    </citation>
    <scope>NUCLEOTIDE SEQUENCE</scope>
    <source>
        <strain evidence="7">IBT 21917</strain>
    </source>
</reference>
<dbReference type="GO" id="GO:0003697">
    <property type="term" value="F:single-stranded DNA binding"/>
    <property type="evidence" value="ECO:0007669"/>
    <property type="project" value="TreeGrafter"/>
</dbReference>
<feature type="region of interest" description="Disordered" evidence="5">
    <location>
        <begin position="862"/>
        <end position="883"/>
    </location>
</feature>
<keyword evidence="8" id="KW-1185">Reference proteome</keyword>
<evidence type="ECO:0000256" key="3">
    <source>
        <dbReference type="ARBA" id="ARBA00023054"/>
    </source>
</evidence>
<dbReference type="PANTHER" id="PTHR45916">
    <property type="entry name" value="STRUCTURAL MAINTENANCE OF CHROMOSOMES PROTEIN 5"/>
    <property type="match status" value="1"/>
</dbReference>
<protein>
    <recommendedName>
        <fullName evidence="2">Structural maintenance of chromosomes protein 5</fullName>
    </recommendedName>
</protein>
<dbReference type="OrthoDB" id="10254973at2759"/>
<evidence type="ECO:0000313" key="7">
    <source>
        <dbReference type="EMBL" id="KAJ5180084.1"/>
    </source>
</evidence>
<feature type="compositionally biased region" description="Polar residues" evidence="5">
    <location>
        <begin position="60"/>
        <end position="71"/>
    </location>
</feature>
<dbReference type="PANTHER" id="PTHR45916:SF1">
    <property type="entry name" value="STRUCTURAL MAINTENANCE OF CHROMOSOMES PROTEIN 5"/>
    <property type="match status" value="1"/>
</dbReference>
<evidence type="ECO:0000313" key="8">
    <source>
        <dbReference type="Proteomes" id="UP001146351"/>
    </source>
</evidence>
<dbReference type="EMBL" id="JAPQKO010000002">
    <property type="protein sequence ID" value="KAJ5180084.1"/>
    <property type="molecule type" value="Genomic_DNA"/>
</dbReference>
<dbReference type="InterPro" id="IPR003395">
    <property type="entry name" value="RecF/RecN/SMC_N"/>
</dbReference>
<keyword evidence="3 4" id="KW-0175">Coiled coil</keyword>
<feature type="compositionally biased region" description="Acidic residues" evidence="5">
    <location>
        <begin position="13"/>
        <end position="22"/>
    </location>
</feature>
<comment type="caution">
    <text evidence="7">The sequence shown here is derived from an EMBL/GenBank/DDBJ whole genome shotgun (WGS) entry which is preliminary data.</text>
</comment>
<organism evidence="7 8">
    <name type="scientific">Penicillium capsulatum</name>
    <dbReference type="NCBI Taxonomy" id="69766"/>
    <lineage>
        <taxon>Eukaryota</taxon>
        <taxon>Fungi</taxon>
        <taxon>Dikarya</taxon>
        <taxon>Ascomycota</taxon>
        <taxon>Pezizomycotina</taxon>
        <taxon>Eurotiomycetes</taxon>
        <taxon>Eurotiomycetidae</taxon>
        <taxon>Eurotiales</taxon>
        <taxon>Aspergillaceae</taxon>
        <taxon>Penicillium</taxon>
    </lineage>
</organism>
<evidence type="ECO:0000256" key="5">
    <source>
        <dbReference type="SAM" id="MobiDB-lite"/>
    </source>
</evidence>
<feature type="domain" description="RecF/RecN/SMC N-terminal" evidence="6">
    <location>
        <begin position="82"/>
        <end position="1076"/>
    </location>
</feature>
<dbReference type="SUPFAM" id="SSF52540">
    <property type="entry name" value="P-loop containing nucleoside triphosphate hydrolases"/>
    <property type="match status" value="2"/>
</dbReference>
<dbReference type="InterPro" id="IPR027417">
    <property type="entry name" value="P-loop_NTPase"/>
</dbReference>